<dbReference type="PANTHER" id="PTHR34365">
    <property type="entry name" value="ENOLASE (DUF1399)"/>
    <property type="match status" value="1"/>
</dbReference>
<protein>
    <submittedName>
        <fullName evidence="1">Uncharacterized protein DUF1399</fullName>
    </submittedName>
</protein>
<dbReference type="AlphaFoldDB" id="A0A3D9HMR8"/>
<organism evidence="1 2">
    <name type="scientific">Aestuariispira insulae</name>
    <dbReference type="NCBI Taxonomy" id="1461337"/>
    <lineage>
        <taxon>Bacteria</taxon>
        <taxon>Pseudomonadati</taxon>
        <taxon>Pseudomonadota</taxon>
        <taxon>Alphaproteobacteria</taxon>
        <taxon>Rhodospirillales</taxon>
        <taxon>Kiloniellaceae</taxon>
        <taxon>Aestuariispira</taxon>
    </lineage>
</organism>
<proteinExistence type="predicted"/>
<dbReference type="Proteomes" id="UP000256845">
    <property type="component" value="Unassembled WGS sequence"/>
</dbReference>
<accession>A0A3D9HMR8</accession>
<dbReference type="OrthoDB" id="196672at2"/>
<evidence type="ECO:0000313" key="1">
    <source>
        <dbReference type="EMBL" id="RED50759.1"/>
    </source>
</evidence>
<dbReference type="EMBL" id="QRDW01000004">
    <property type="protein sequence ID" value="RED50759.1"/>
    <property type="molecule type" value="Genomic_DNA"/>
</dbReference>
<name>A0A3D9HMR8_9PROT</name>
<reference evidence="1 2" key="1">
    <citation type="submission" date="2018-07" db="EMBL/GenBank/DDBJ databases">
        <title>Genomic Encyclopedia of Type Strains, Phase III (KMG-III): the genomes of soil and plant-associated and newly described type strains.</title>
        <authorList>
            <person name="Whitman W."/>
        </authorList>
    </citation>
    <scope>NUCLEOTIDE SEQUENCE [LARGE SCALE GENOMIC DNA]</scope>
    <source>
        <strain evidence="1 2">CECT 8488</strain>
    </source>
</reference>
<keyword evidence="2" id="KW-1185">Reference proteome</keyword>
<gene>
    <name evidence="1" type="ORF">DFP90_10430</name>
</gene>
<sequence length="163" mass="19352">MELLDVTVADIHDDMALPLGIPNILTLQNMEEIRDYIFNMDMSMILYKMTDEESAGELGLLWERADAEFAINQYRQYLYLVRKYETHISPTLAIDAVWHNHILDTRKYVRDCQVIFGRYLHHFPYFGNRDEEDRRQLDIAFENTKRLFRAEYGVDVTRIPGVD</sequence>
<evidence type="ECO:0000313" key="2">
    <source>
        <dbReference type="Proteomes" id="UP000256845"/>
    </source>
</evidence>
<dbReference type="InterPro" id="IPR009836">
    <property type="entry name" value="GRDP-like"/>
</dbReference>
<comment type="caution">
    <text evidence="1">The sequence shown here is derived from an EMBL/GenBank/DDBJ whole genome shotgun (WGS) entry which is preliminary data.</text>
</comment>
<dbReference type="RefSeq" id="WP_115936562.1">
    <property type="nucleotide sequence ID" value="NZ_QRDW01000004.1"/>
</dbReference>
<dbReference type="PANTHER" id="PTHR34365:SF7">
    <property type="entry name" value="GLYCINE-RICH DOMAIN-CONTAINING PROTEIN 1"/>
    <property type="match status" value="1"/>
</dbReference>